<accession>A0A543DVA3</accession>
<organism evidence="1 2">
    <name type="scientific">Chryseobacterium aquifrigidense</name>
    <dbReference type="NCBI Taxonomy" id="558021"/>
    <lineage>
        <taxon>Bacteria</taxon>
        <taxon>Pseudomonadati</taxon>
        <taxon>Bacteroidota</taxon>
        <taxon>Flavobacteriia</taxon>
        <taxon>Flavobacteriales</taxon>
        <taxon>Weeksellaceae</taxon>
        <taxon>Chryseobacterium group</taxon>
        <taxon>Chryseobacterium</taxon>
    </lineage>
</organism>
<reference evidence="1 2" key="1">
    <citation type="submission" date="2019-06" db="EMBL/GenBank/DDBJ databases">
        <title>Sorghum-associated microbial communities from plants grown in Nebraska, USA.</title>
        <authorList>
            <person name="Schachtman D."/>
        </authorList>
    </citation>
    <scope>NUCLEOTIDE SEQUENCE [LARGE SCALE GENOMIC DNA]</scope>
    <source>
        <strain evidence="1 2">110</strain>
    </source>
</reference>
<dbReference type="EMBL" id="VFPD01000005">
    <property type="protein sequence ID" value="TQM13247.1"/>
    <property type="molecule type" value="Genomic_DNA"/>
</dbReference>
<comment type="caution">
    <text evidence="1">The sequence shown here is derived from an EMBL/GenBank/DDBJ whole genome shotgun (WGS) entry which is preliminary data.</text>
</comment>
<keyword evidence="2" id="KW-1185">Reference proteome</keyword>
<dbReference type="AlphaFoldDB" id="A0A543DVA3"/>
<dbReference type="RefSeq" id="WP_047429220.1">
    <property type="nucleotide sequence ID" value="NZ_VFPD01000005.1"/>
</dbReference>
<sequence>MGTLIKLIFLIFILQIKLVFSQACIIKINEQDSINLEKLQRNEYRLSFFNKKNIEYNKSKGLNYNNFVHGVRFCDVCKEEVAYFLLQPIKKKITRKDSIYSIEKSFEKKCLSKEILFQIDNKFYKHIKTFE</sequence>
<protein>
    <submittedName>
        <fullName evidence="1">Uncharacterized protein</fullName>
    </submittedName>
</protein>
<gene>
    <name evidence="1" type="ORF">FB551_4617</name>
</gene>
<dbReference type="Proteomes" id="UP000316437">
    <property type="component" value="Unassembled WGS sequence"/>
</dbReference>
<proteinExistence type="predicted"/>
<evidence type="ECO:0000313" key="2">
    <source>
        <dbReference type="Proteomes" id="UP000316437"/>
    </source>
</evidence>
<name>A0A543DVA3_9FLAO</name>
<evidence type="ECO:0000313" key="1">
    <source>
        <dbReference type="EMBL" id="TQM13247.1"/>
    </source>
</evidence>